<gene>
    <name evidence="5" type="ORF">NQ317_017564</name>
</gene>
<dbReference type="PANTHER" id="PTHR44117:SF1">
    <property type="entry name" value="INTRAFLAGELLAR TRANSPORT PROTEIN 88 HOMOLOG"/>
    <property type="match status" value="1"/>
</dbReference>
<feature type="repeat" description="TPR" evidence="3">
    <location>
        <begin position="522"/>
        <end position="555"/>
    </location>
</feature>
<protein>
    <submittedName>
        <fullName evidence="5">Uncharacterized protein</fullName>
    </submittedName>
</protein>
<keyword evidence="6" id="KW-1185">Reference proteome</keyword>
<dbReference type="Pfam" id="PF13432">
    <property type="entry name" value="TPR_16"/>
    <property type="match status" value="1"/>
</dbReference>
<sequence>MATAIQADPVDLKTYEFDLSFSNEETSTNKNVKVPDMARLSTPKPILHLGSSTEFQRQGTAIPKALYKPGTAVNRAGTGFKPTTSFKKPGTGFMPGTGFWPGTGVDFINRPMTAVRGAGYTSHGKPFDPLNQAASAPTPPLEIQKEDTPEERIKQQETKIMQLVEESCIAQFEGDNRKALTKAKEASNKERSLIRMQEQSGMGDHHNIDLTYAVLFNLGNQYAANELYTEALNTYQMIIKNRMFSNAHRLKINMGNIYFRQSQYQIAVKMYRMALDQVPSSQKNLRIKIMHNIALVFIRTGQWEEAVSSLEYIMSEQACHRAGLHLVVCCRALEDKDRMRTTFSLLLSIPLDAEEDEKYNLEQDSPEDALIARAIQNDDLHNYENQKRKDAEYCILTAAKLIAPLVEDTFSEGYDWCQGDYENAIKYGEIVKITNAKSANGYVNYGACLMAKGHLEEAITCFQKALEYAQHISSNFQFRFSGSLALLPAVVYQVGNLLELIGDNEAAADTYQQLLGLVPTDARALQKLGELYDNEGDKQQAHHYHNDSFRYYPANLSVIDWLGSYYTEMQVVEKALTYFEKAAIMQPNNPKWLMMVAGCHRRSGNMHKALTLYQEIHQQFPENAECLRFFG</sequence>
<keyword evidence="1" id="KW-0677">Repeat</keyword>
<evidence type="ECO:0000256" key="3">
    <source>
        <dbReference type="PROSITE-ProRule" id="PRU00339"/>
    </source>
</evidence>
<evidence type="ECO:0000256" key="1">
    <source>
        <dbReference type="ARBA" id="ARBA00022737"/>
    </source>
</evidence>
<proteinExistence type="predicted"/>
<dbReference type="InterPro" id="IPR019734">
    <property type="entry name" value="TPR_rpt"/>
</dbReference>
<keyword evidence="2 3" id="KW-0802">TPR repeat</keyword>
<feature type="repeat" description="TPR" evidence="3">
    <location>
        <begin position="248"/>
        <end position="281"/>
    </location>
</feature>
<dbReference type="EMBL" id="JAPWTJ010001118">
    <property type="protein sequence ID" value="KAJ8973762.1"/>
    <property type="molecule type" value="Genomic_DNA"/>
</dbReference>
<evidence type="ECO:0000313" key="6">
    <source>
        <dbReference type="Proteomes" id="UP001162164"/>
    </source>
</evidence>
<evidence type="ECO:0000256" key="2">
    <source>
        <dbReference type="ARBA" id="ARBA00022803"/>
    </source>
</evidence>
<dbReference type="InterPro" id="IPR011990">
    <property type="entry name" value="TPR-like_helical_dom_sf"/>
</dbReference>
<feature type="repeat" description="TPR" evidence="3">
    <location>
        <begin position="488"/>
        <end position="521"/>
    </location>
</feature>
<dbReference type="SMART" id="SM00028">
    <property type="entry name" value="TPR"/>
    <property type="match status" value="7"/>
</dbReference>
<name>A0ABQ9J8B7_9CUCU</name>
<feature type="repeat" description="TPR" evidence="3">
    <location>
        <begin position="556"/>
        <end position="589"/>
    </location>
</feature>
<dbReference type="InterPro" id="IPR013105">
    <property type="entry name" value="TPR_2"/>
</dbReference>
<dbReference type="Pfam" id="PF07719">
    <property type="entry name" value="TPR_2"/>
    <property type="match status" value="1"/>
</dbReference>
<feature type="region of interest" description="Disordered" evidence="4">
    <location>
        <begin position="130"/>
        <end position="149"/>
    </location>
</feature>
<comment type="caution">
    <text evidence="5">The sequence shown here is derived from an EMBL/GenBank/DDBJ whole genome shotgun (WGS) entry which is preliminary data.</text>
</comment>
<evidence type="ECO:0000313" key="5">
    <source>
        <dbReference type="EMBL" id="KAJ8973762.1"/>
    </source>
</evidence>
<feature type="repeat" description="TPR" evidence="3">
    <location>
        <begin position="439"/>
        <end position="472"/>
    </location>
</feature>
<reference evidence="5" key="1">
    <citation type="journal article" date="2023" name="Insect Mol. Biol.">
        <title>Genome sequencing provides insights into the evolution of gene families encoding plant cell wall-degrading enzymes in longhorned beetles.</title>
        <authorList>
            <person name="Shin N.R."/>
            <person name="Okamura Y."/>
            <person name="Kirsch R."/>
            <person name="Pauchet Y."/>
        </authorList>
    </citation>
    <scope>NUCLEOTIDE SEQUENCE</scope>
    <source>
        <strain evidence="5">MMC_N1</strain>
    </source>
</reference>
<dbReference type="SUPFAM" id="SSF48452">
    <property type="entry name" value="TPR-like"/>
    <property type="match status" value="2"/>
</dbReference>
<evidence type="ECO:0000256" key="4">
    <source>
        <dbReference type="SAM" id="MobiDB-lite"/>
    </source>
</evidence>
<dbReference type="PANTHER" id="PTHR44117">
    <property type="entry name" value="INTRAFLAGELLAR TRANSPORT PROTEIN 88 HOMOLOG"/>
    <property type="match status" value="1"/>
</dbReference>
<dbReference type="Gene3D" id="1.25.40.10">
    <property type="entry name" value="Tetratricopeptide repeat domain"/>
    <property type="match status" value="3"/>
</dbReference>
<organism evidence="5 6">
    <name type="scientific">Molorchus minor</name>
    <dbReference type="NCBI Taxonomy" id="1323400"/>
    <lineage>
        <taxon>Eukaryota</taxon>
        <taxon>Metazoa</taxon>
        <taxon>Ecdysozoa</taxon>
        <taxon>Arthropoda</taxon>
        <taxon>Hexapoda</taxon>
        <taxon>Insecta</taxon>
        <taxon>Pterygota</taxon>
        <taxon>Neoptera</taxon>
        <taxon>Endopterygota</taxon>
        <taxon>Coleoptera</taxon>
        <taxon>Polyphaga</taxon>
        <taxon>Cucujiformia</taxon>
        <taxon>Chrysomeloidea</taxon>
        <taxon>Cerambycidae</taxon>
        <taxon>Lamiinae</taxon>
        <taxon>Monochamini</taxon>
        <taxon>Molorchus</taxon>
    </lineage>
</organism>
<accession>A0ABQ9J8B7</accession>
<dbReference type="Pfam" id="PF13424">
    <property type="entry name" value="TPR_12"/>
    <property type="match status" value="1"/>
</dbReference>
<dbReference type="PROSITE" id="PS50005">
    <property type="entry name" value="TPR"/>
    <property type="match status" value="5"/>
</dbReference>
<dbReference type="Proteomes" id="UP001162164">
    <property type="component" value="Unassembled WGS sequence"/>
</dbReference>